<keyword evidence="2" id="KW-1185">Reference proteome</keyword>
<dbReference type="EMBL" id="LYDR01000043">
    <property type="protein sequence ID" value="ODA34181.1"/>
    <property type="molecule type" value="Genomic_DNA"/>
</dbReference>
<comment type="caution">
    <text evidence="1">The sequence shown here is derived from an EMBL/GenBank/DDBJ whole genome shotgun (WGS) entry which is preliminary data.</text>
</comment>
<name>A0A1C3ELS8_9PLAN</name>
<accession>A0A1C3ELS8</accession>
<reference evidence="1 2" key="1">
    <citation type="submission" date="2016-05" db="EMBL/GenBank/DDBJ databases">
        <title>Genomic and physiological characterization of Planctopirus sp. isolated from fresh water lake.</title>
        <authorList>
            <person name="Subhash Y."/>
            <person name="Ramana C."/>
        </authorList>
    </citation>
    <scope>NUCLEOTIDE SEQUENCE [LARGE SCALE GENOMIC DNA]</scope>
    <source>
        <strain evidence="1 2">JC280</strain>
    </source>
</reference>
<evidence type="ECO:0000313" key="1">
    <source>
        <dbReference type="EMBL" id="ODA34181.1"/>
    </source>
</evidence>
<proteinExistence type="predicted"/>
<dbReference type="Proteomes" id="UP000094828">
    <property type="component" value="Unassembled WGS sequence"/>
</dbReference>
<sequence>MHWLVSSIITPACRRKPDWPQNHFGNFLVGSSSHSPKVSDRQAQGPGLPYFLEEEQLRIVSDPMQAMKYALHFVIRIPCKSFESRHST</sequence>
<dbReference type="AlphaFoldDB" id="A0A1C3ELS8"/>
<organism evidence="1 2">
    <name type="scientific">Planctopirus hydrillae</name>
    <dbReference type="NCBI Taxonomy" id="1841610"/>
    <lineage>
        <taxon>Bacteria</taxon>
        <taxon>Pseudomonadati</taxon>
        <taxon>Planctomycetota</taxon>
        <taxon>Planctomycetia</taxon>
        <taxon>Planctomycetales</taxon>
        <taxon>Planctomycetaceae</taxon>
        <taxon>Planctopirus</taxon>
    </lineage>
</organism>
<gene>
    <name evidence="1" type="ORF">A6X21_17580</name>
</gene>
<protein>
    <submittedName>
        <fullName evidence="1">Uncharacterized protein</fullName>
    </submittedName>
</protein>
<evidence type="ECO:0000313" key="2">
    <source>
        <dbReference type="Proteomes" id="UP000094828"/>
    </source>
</evidence>